<dbReference type="InterPro" id="IPR036962">
    <property type="entry name" value="Glyco_hydro_3_N_sf"/>
</dbReference>
<dbReference type="GO" id="GO:0009044">
    <property type="term" value="F:xylan 1,4-beta-xylosidase activity"/>
    <property type="evidence" value="ECO:0007669"/>
    <property type="project" value="InterPro"/>
</dbReference>
<evidence type="ECO:0000313" key="3">
    <source>
        <dbReference type="Proteomes" id="UP000631114"/>
    </source>
</evidence>
<keyword evidence="1" id="KW-0378">Hydrolase</keyword>
<keyword evidence="3" id="KW-1185">Reference proteome</keyword>
<name>A0A835HDN7_9MAGN</name>
<comment type="caution">
    <text evidence="2">The sequence shown here is derived from an EMBL/GenBank/DDBJ whole genome shotgun (WGS) entry which is preliminary data.</text>
</comment>
<dbReference type="GO" id="GO:0031222">
    <property type="term" value="P:arabinan catabolic process"/>
    <property type="evidence" value="ECO:0007669"/>
    <property type="project" value="TreeGrafter"/>
</dbReference>
<dbReference type="InterPro" id="IPR017853">
    <property type="entry name" value="GH"/>
</dbReference>
<dbReference type="PANTHER" id="PTHR42721:SF11">
    <property type="entry name" value="BETA-D-XYLOSIDASE 5-RELATED"/>
    <property type="match status" value="1"/>
</dbReference>
<evidence type="ECO:0000256" key="1">
    <source>
        <dbReference type="ARBA" id="ARBA00022801"/>
    </source>
</evidence>
<dbReference type="GO" id="GO:0046556">
    <property type="term" value="F:alpha-L-arabinofuranosidase activity"/>
    <property type="evidence" value="ECO:0007669"/>
    <property type="project" value="TreeGrafter"/>
</dbReference>
<protein>
    <submittedName>
        <fullName evidence="2">Uncharacterized protein</fullName>
    </submittedName>
</protein>
<organism evidence="2 3">
    <name type="scientific">Coptis chinensis</name>
    <dbReference type="NCBI Taxonomy" id="261450"/>
    <lineage>
        <taxon>Eukaryota</taxon>
        <taxon>Viridiplantae</taxon>
        <taxon>Streptophyta</taxon>
        <taxon>Embryophyta</taxon>
        <taxon>Tracheophyta</taxon>
        <taxon>Spermatophyta</taxon>
        <taxon>Magnoliopsida</taxon>
        <taxon>Ranunculales</taxon>
        <taxon>Ranunculaceae</taxon>
        <taxon>Coptidoideae</taxon>
        <taxon>Coptis</taxon>
    </lineage>
</organism>
<accession>A0A835HDN7</accession>
<dbReference type="Proteomes" id="UP000631114">
    <property type="component" value="Unassembled WGS sequence"/>
</dbReference>
<gene>
    <name evidence="2" type="ORF">IFM89_016417</name>
</gene>
<dbReference type="SUPFAM" id="SSF51445">
    <property type="entry name" value="(Trans)glycosidases"/>
    <property type="match status" value="1"/>
</dbReference>
<dbReference type="GO" id="GO:0045493">
    <property type="term" value="P:xylan catabolic process"/>
    <property type="evidence" value="ECO:0007669"/>
    <property type="project" value="InterPro"/>
</dbReference>
<dbReference type="Gene3D" id="3.20.20.300">
    <property type="entry name" value="Glycoside hydrolase, family 3, N-terminal domain"/>
    <property type="match status" value="1"/>
</dbReference>
<dbReference type="PANTHER" id="PTHR42721">
    <property type="entry name" value="SUGAR HYDROLASE-RELATED"/>
    <property type="match status" value="1"/>
</dbReference>
<reference evidence="2 3" key="1">
    <citation type="submission" date="2020-10" db="EMBL/GenBank/DDBJ databases">
        <title>The Coptis chinensis genome and diversification of protoberbering-type alkaloids.</title>
        <authorList>
            <person name="Wang B."/>
            <person name="Shu S."/>
            <person name="Song C."/>
            <person name="Liu Y."/>
        </authorList>
    </citation>
    <scope>NUCLEOTIDE SEQUENCE [LARGE SCALE GENOMIC DNA]</scope>
    <source>
        <strain evidence="2">HL-2020</strain>
        <tissue evidence="2">Leaf</tissue>
    </source>
</reference>
<proteinExistence type="predicted"/>
<sequence>MYIYIVSNCDSIEEIYMHHQWLRDTQEDAVAQVLKAGLDLDCGMYYTNFTKNSVVQGKVREAGIDKALKNLYNVFMRLRFFDGSSSFKSLGKNDVCSNEHIELALSS</sequence>
<dbReference type="EMBL" id="JADFTS010000007">
    <property type="protein sequence ID" value="KAF9597276.1"/>
    <property type="molecule type" value="Genomic_DNA"/>
</dbReference>
<dbReference type="AlphaFoldDB" id="A0A835HDN7"/>
<dbReference type="OrthoDB" id="47059at2759"/>
<dbReference type="InterPro" id="IPR044993">
    <property type="entry name" value="BXL"/>
</dbReference>
<evidence type="ECO:0000313" key="2">
    <source>
        <dbReference type="EMBL" id="KAF9597276.1"/>
    </source>
</evidence>